<dbReference type="Pfam" id="PF00024">
    <property type="entry name" value="PAN_1"/>
    <property type="match status" value="1"/>
</dbReference>
<dbReference type="InterPro" id="IPR018378">
    <property type="entry name" value="C-type_lectin_CS"/>
</dbReference>
<dbReference type="InterPro" id="IPR001304">
    <property type="entry name" value="C-type_lectin-like"/>
</dbReference>
<dbReference type="PROSITE" id="PS00615">
    <property type="entry name" value="C_TYPE_LECTIN_1"/>
    <property type="match status" value="1"/>
</dbReference>
<gene>
    <name evidence="3" type="primary">Ladd-L4</name>
    <name evidence="3" type="ORF">Hamer_G025712</name>
</gene>
<dbReference type="CDD" id="cd00037">
    <property type="entry name" value="CLECT"/>
    <property type="match status" value="1"/>
</dbReference>
<dbReference type="InterPro" id="IPR016187">
    <property type="entry name" value="CTDL_fold"/>
</dbReference>
<protein>
    <submittedName>
        <fullName evidence="3">Putative ladderlectin-like 4</fullName>
    </submittedName>
</protein>
<dbReference type="Proteomes" id="UP000747542">
    <property type="component" value="Unassembled WGS sequence"/>
</dbReference>
<organism evidence="3 4">
    <name type="scientific">Homarus americanus</name>
    <name type="common">American lobster</name>
    <dbReference type="NCBI Taxonomy" id="6706"/>
    <lineage>
        <taxon>Eukaryota</taxon>
        <taxon>Metazoa</taxon>
        <taxon>Ecdysozoa</taxon>
        <taxon>Arthropoda</taxon>
        <taxon>Crustacea</taxon>
        <taxon>Multicrustacea</taxon>
        <taxon>Malacostraca</taxon>
        <taxon>Eumalacostraca</taxon>
        <taxon>Eucarida</taxon>
        <taxon>Decapoda</taxon>
        <taxon>Pleocyemata</taxon>
        <taxon>Astacidea</taxon>
        <taxon>Nephropoidea</taxon>
        <taxon>Nephropidae</taxon>
        <taxon>Homarus</taxon>
    </lineage>
</organism>
<dbReference type="Pfam" id="PF00059">
    <property type="entry name" value="Lectin_C"/>
    <property type="match status" value="1"/>
</dbReference>
<proteinExistence type="predicted"/>
<evidence type="ECO:0000313" key="4">
    <source>
        <dbReference type="Proteomes" id="UP000747542"/>
    </source>
</evidence>
<feature type="domain" description="C-type lectin" evidence="2">
    <location>
        <begin position="102"/>
        <end position="206"/>
    </location>
</feature>
<keyword evidence="1" id="KW-1015">Disulfide bond</keyword>
<dbReference type="PROSITE" id="PS50041">
    <property type="entry name" value="C_TYPE_LECTIN_2"/>
    <property type="match status" value="1"/>
</dbReference>
<keyword evidence="4" id="KW-1185">Reference proteome</keyword>
<accession>A0A8J5K7S2</accession>
<comment type="caution">
    <text evidence="3">The sequence shown here is derived from an EMBL/GenBank/DDBJ whole genome shotgun (WGS) entry which is preliminary data.</text>
</comment>
<dbReference type="InterPro" id="IPR016186">
    <property type="entry name" value="C-type_lectin-like/link_sf"/>
</dbReference>
<dbReference type="SUPFAM" id="SSF56436">
    <property type="entry name" value="C-type lectin-like"/>
    <property type="match status" value="1"/>
</dbReference>
<name>A0A8J5K7S2_HOMAM</name>
<dbReference type="AlphaFoldDB" id="A0A8J5K7S2"/>
<dbReference type="InterPro" id="IPR003609">
    <property type="entry name" value="Pan_app"/>
</dbReference>
<dbReference type="Gene3D" id="3.10.100.10">
    <property type="entry name" value="Mannose-Binding Protein A, subunit A"/>
    <property type="match status" value="1"/>
</dbReference>
<reference evidence="3" key="1">
    <citation type="journal article" date="2021" name="Sci. Adv.">
        <title>The American lobster genome reveals insights on longevity, neural, and immune adaptations.</title>
        <authorList>
            <person name="Polinski J.M."/>
            <person name="Zimin A.V."/>
            <person name="Clark K.F."/>
            <person name="Kohn A.B."/>
            <person name="Sadowski N."/>
            <person name="Timp W."/>
            <person name="Ptitsyn A."/>
            <person name="Khanna P."/>
            <person name="Romanova D.Y."/>
            <person name="Williams P."/>
            <person name="Greenwood S.J."/>
            <person name="Moroz L.L."/>
            <person name="Walt D.R."/>
            <person name="Bodnar A.G."/>
        </authorList>
    </citation>
    <scope>NUCLEOTIDE SEQUENCE</scope>
    <source>
        <strain evidence="3">GMGI-L3</strain>
    </source>
</reference>
<dbReference type="EMBL" id="JAHLQT010022555">
    <property type="protein sequence ID" value="KAG7166404.1"/>
    <property type="molecule type" value="Genomic_DNA"/>
</dbReference>
<sequence length="219" mass="24483">MGVVEGVVLRPFMQNLCPASQHVAKNVTAKDQLRCVMACGNDPYCLGVCYHPEEPHCLISHHDRHTVLPDLVNATATPCTVSHLHSLMLSTSTDYAQGFARFGSKAYKLLSTYYLYTPGRKACEDLNSSMALPESDVEVMHMSTVYYGWVRVLAVDLEEEGTWRNPDTGELVEYLPWNTGAAPIATGQNCLIIYLRDNNWDDYYCNSYAQHVICEVPAP</sequence>
<evidence type="ECO:0000313" key="3">
    <source>
        <dbReference type="EMBL" id="KAG7166404.1"/>
    </source>
</evidence>
<evidence type="ECO:0000259" key="2">
    <source>
        <dbReference type="PROSITE" id="PS50041"/>
    </source>
</evidence>
<evidence type="ECO:0000256" key="1">
    <source>
        <dbReference type="ARBA" id="ARBA00023157"/>
    </source>
</evidence>